<evidence type="ECO:0000256" key="1">
    <source>
        <dbReference type="SAM" id="MobiDB-lite"/>
    </source>
</evidence>
<feature type="region of interest" description="Disordered" evidence="1">
    <location>
        <begin position="47"/>
        <end position="78"/>
    </location>
</feature>
<reference evidence="2" key="1">
    <citation type="journal article" date="2023" name="Mol. Phylogenet. Evol.">
        <title>Genome-scale phylogeny and comparative genomics of the fungal order Sordariales.</title>
        <authorList>
            <person name="Hensen N."/>
            <person name="Bonometti L."/>
            <person name="Westerberg I."/>
            <person name="Brannstrom I.O."/>
            <person name="Guillou S."/>
            <person name="Cros-Aarteil S."/>
            <person name="Calhoun S."/>
            <person name="Haridas S."/>
            <person name="Kuo A."/>
            <person name="Mondo S."/>
            <person name="Pangilinan J."/>
            <person name="Riley R."/>
            <person name="LaButti K."/>
            <person name="Andreopoulos B."/>
            <person name="Lipzen A."/>
            <person name="Chen C."/>
            <person name="Yan M."/>
            <person name="Daum C."/>
            <person name="Ng V."/>
            <person name="Clum A."/>
            <person name="Steindorff A."/>
            <person name="Ohm R.A."/>
            <person name="Martin F."/>
            <person name="Silar P."/>
            <person name="Natvig D.O."/>
            <person name="Lalanne C."/>
            <person name="Gautier V."/>
            <person name="Ament-Velasquez S.L."/>
            <person name="Kruys A."/>
            <person name="Hutchinson M.I."/>
            <person name="Powell A.J."/>
            <person name="Barry K."/>
            <person name="Miller A.N."/>
            <person name="Grigoriev I.V."/>
            <person name="Debuchy R."/>
            <person name="Gladieux P."/>
            <person name="Hiltunen Thoren M."/>
            <person name="Johannesson H."/>
        </authorList>
    </citation>
    <scope>NUCLEOTIDE SEQUENCE</scope>
    <source>
        <strain evidence="2">CBS 168.71</strain>
    </source>
</reference>
<keyword evidence="3" id="KW-1185">Reference proteome</keyword>
<dbReference type="GeneID" id="87836000"/>
<proteinExistence type="predicted"/>
<dbReference type="EMBL" id="JAUEPN010000005">
    <property type="protein sequence ID" value="KAK3294553.1"/>
    <property type="molecule type" value="Genomic_DNA"/>
</dbReference>
<name>A0AAE0HDI5_9PEZI</name>
<gene>
    <name evidence="2" type="ORF">B0H64DRAFT_190160</name>
</gene>
<dbReference type="Proteomes" id="UP001278766">
    <property type="component" value="Unassembled WGS sequence"/>
</dbReference>
<accession>A0AAE0HDI5</accession>
<dbReference type="AlphaFoldDB" id="A0AAE0HDI5"/>
<sequence>MQRSRPLGSLKDIFPRIHQPLPLNQRESQRLLETIKTSFRTQLDQEHGWISPGSSTVSRLTNSTPTQPKAAPAQPRHTRATDRHMHAVLNNPLFNNAAVAASKGSRKSLDAHKAIFEKAVSRGLVNLTTAHGFLIHINPVAPETSPSTANSSPRKPPPNIGAGLLVLQWLRSSGQERDFKFLSNRGFVRTLLPFLVAEGLDGVVWVWFKRLLKEHATTNTYTMARQLLRDFVAEKYSGGDVESAFAAVLKADTMVREMKVPVGILQISWNWLAYHATTQSTGHMKLPTHLYDPFVAVGRDLHAKSAPLVMALLNLQHPVDPSPSLAVELLSSQRSWREKDVPFVYILDLYQLGIDTVRHLIRTRNAEEASRLLDLLGRNMRLHANTKWLNCAADAIPA</sequence>
<comment type="caution">
    <text evidence="2">The sequence shown here is derived from an EMBL/GenBank/DDBJ whole genome shotgun (WGS) entry which is preliminary data.</text>
</comment>
<evidence type="ECO:0000313" key="3">
    <source>
        <dbReference type="Proteomes" id="UP001278766"/>
    </source>
</evidence>
<organism evidence="2 3">
    <name type="scientific">Chaetomium fimeti</name>
    <dbReference type="NCBI Taxonomy" id="1854472"/>
    <lineage>
        <taxon>Eukaryota</taxon>
        <taxon>Fungi</taxon>
        <taxon>Dikarya</taxon>
        <taxon>Ascomycota</taxon>
        <taxon>Pezizomycotina</taxon>
        <taxon>Sordariomycetes</taxon>
        <taxon>Sordariomycetidae</taxon>
        <taxon>Sordariales</taxon>
        <taxon>Chaetomiaceae</taxon>
        <taxon>Chaetomium</taxon>
    </lineage>
</organism>
<dbReference type="RefSeq" id="XP_062658067.1">
    <property type="nucleotide sequence ID" value="XM_062799052.1"/>
</dbReference>
<protein>
    <submittedName>
        <fullName evidence="2">Uncharacterized protein</fullName>
    </submittedName>
</protein>
<feature type="compositionally biased region" description="Polar residues" evidence="1">
    <location>
        <begin position="52"/>
        <end position="63"/>
    </location>
</feature>
<evidence type="ECO:0000313" key="2">
    <source>
        <dbReference type="EMBL" id="KAK3294553.1"/>
    </source>
</evidence>
<reference evidence="2" key="2">
    <citation type="submission" date="2023-06" db="EMBL/GenBank/DDBJ databases">
        <authorList>
            <consortium name="Lawrence Berkeley National Laboratory"/>
            <person name="Haridas S."/>
            <person name="Hensen N."/>
            <person name="Bonometti L."/>
            <person name="Westerberg I."/>
            <person name="Brannstrom I.O."/>
            <person name="Guillou S."/>
            <person name="Cros-Aarteil S."/>
            <person name="Calhoun S."/>
            <person name="Kuo A."/>
            <person name="Mondo S."/>
            <person name="Pangilinan J."/>
            <person name="Riley R."/>
            <person name="Labutti K."/>
            <person name="Andreopoulos B."/>
            <person name="Lipzen A."/>
            <person name="Chen C."/>
            <person name="Yanf M."/>
            <person name="Daum C."/>
            <person name="Ng V."/>
            <person name="Clum A."/>
            <person name="Steindorff A."/>
            <person name="Ohm R."/>
            <person name="Martin F."/>
            <person name="Silar P."/>
            <person name="Natvig D."/>
            <person name="Lalanne C."/>
            <person name="Gautier V."/>
            <person name="Ament-Velasquez S.L."/>
            <person name="Kruys A."/>
            <person name="Hutchinson M.I."/>
            <person name="Powell A.J."/>
            <person name="Barry K."/>
            <person name="Miller A.N."/>
            <person name="Grigoriev I.V."/>
            <person name="Debuchy R."/>
            <person name="Gladieux P."/>
            <person name="Thoren M.H."/>
            <person name="Johannesson H."/>
        </authorList>
    </citation>
    <scope>NUCLEOTIDE SEQUENCE</scope>
    <source>
        <strain evidence="2">CBS 168.71</strain>
    </source>
</reference>
<feature type="compositionally biased region" description="Low complexity" evidence="1">
    <location>
        <begin position="64"/>
        <end position="75"/>
    </location>
</feature>